<dbReference type="EMBL" id="FTPS01000001">
    <property type="protein sequence ID" value="SIT78559.1"/>
    <property type="molecule type" value="Genomic_DNA"/>
</dbReference>
<keyword evidence="3" id="KW-1185">Reference proteome</keyword>
<dbReference type="STRING" id="515897.SAMN05421849_0980"/>
<organism evidence="2 3">
    <name type="scientific">Pontibaca methylaminivorans</name>
    <dbReference type="NCBI Taxonomy" id="515897"/>
    <lineage>
        <taxon>Bacteria</taxon>
        <taxon>Pseudomonadati</taxon>
        <taxon>Pseudomonadota</taxon>
        <taxon>Alphaproteobacteria</taxon>
        <taxon>Rhodobacterales</taxon>
        <taxon>Roseobacteraceae</taxon>
        <taxon>Pontibaca</taxon>
    </lineage>
</organism>
<dbReference type="AlphaFoldDB" id="A0A1R3WKB8"/>
<name>A0A1R3WKB8_9RHOB</name>
<proteinExistence type="predicted"/>
<keyword evidence="1" id="KW-0472">Membrane</keyword>
<evidence type="ECO:0000313" key="2">
    <source>
        <dbReference type="EMBL" id="SIT78559.1"/>
    </source>
</evidence>
<gene>
    <name evidence="2" type="ORF">SAMN05421849_0980</name>
</gene>
<feature type="transmembrane region" description="Helical" evidence="1">
    <location>
        <begin position="37"/>
        <end position="55"/>
    </location>
</feature>
<evidence type="ECO:0000313" key="3">
    <source>
        <dbReference type="Proteomes" id="UP000192455"/>
    </source>
</evidence>
<keyword evidence="1" id="KW-1133">Transmembrane helix</keyword>
<evidence type="ECO:0000256" key="1">
    <source>
        <dbReference type="SAM" id="Phobius"/>
    </source>
</evidence>
<reference evidence="2 3" key="1">
    <citation type="submission" date="2017-01" db="EMBL/GenBank/DDBJ databases">
        <authorList>
            <person name="Mah S.A."/>
            <person name="Swanson W.J."/>
            <person name="Moy G.W."/>
            <person name="Vacquier V.D."/>
        </authorList>
    </citation>
    <scope>NUCLEOTIDE SEQUENCE [LARGE SCALE GENOMIC DNA]</scope>
    <source>
        <strain evidence="2 3">DSM 21219</strain>
    </source>
</reference>
<protein>
    <submittedName>
        <fullName evidence="2">Uncharacterized protein</fullName>
    </submittedName>
</protein>
<keyword evidence="1" id="KW-0812">Transmembrane</keyword>
<accession>A0A1R3WKB8</accession>
<sequence length="56" mass="5824">MGILASASGKRRTYPLDLPDIHGGETHAMLGPTVRKIAYAGLVILLFGVTSGLMGV</sequence>
<dbReference type="Proteomes" id="UP000192455">
    <property type="component" value="Unassembled WGS sequence"/>
</dbReference>